<keyword evidence="1" id="KW-0378">Hydrolase</keyword>
<evidence type="ECO:0000313" key="4">
    <source>
        <dbReference type="EMBL" id="TSJ76612.1"/>
    </source>
</evidence>
<dbReference type="SMART" id="SM00091">
    <property type="entry name" value="PAS"/>
    <property type="match status" value="2"/>
</dbReference>
<evidence type="ECO:0000256" key="1">
    <source>
        <dbReference type="ARBA" id="ARBA00022801"/>
    </source>
</evidence>
<dbReference type="CDD" id="cd00130">
    <property type="entry name" value="PAS"/>
    <property type="match status" value="3"/>
</dbReference>
<dbReference type="NCBIfam" id="TIGR00229">
    <property type="entry name" value="sensory_box"/>
    <property type="match status" value="3"/>
</dbReference>
<dbReference type="RefSeq" id="WP_144230369.1">
    <property type="nucleotide sequence ID" value="NZ_CBCRVV010000029.1"/>
</dbReference>
<dbReference type="GO" id="GO:0016791">
    <property type="term" value="F:phosphatase activity"/>
    <property type="evidence" value="ECO:0007669"/>
    <property type="project" value="TreeGrafter"/>
</dbReference>
<dbReference type="InterPro" id="IPR001610">
    <property type="entry name" value="PAC"/>
</dbReference>
<reference evidence="4 5" key="1">
    <citation type="submission" date="2019-07" db="EMBL/GenBank/DDBJ databases">
        <title>Description of 53C-WASEF.</title>
        <authorList>
            <person name="Pitt A."/>
            <person name="Hahn M.W."/>
        </authorList>
    </citation>
    <scope>NUCLEOTIDE SEQUENCE [LARGE SCALE GENOMIC DNA]</scope>
    <source>
        <strain evidence="4 5">53C-WASEF</strain>
    </source>
</reference>
<dbReference type="PANTHER" id="PTHR43156">
    <property type="entry name" value="STAGE II SPORULATION PROTEIN E-RELATED"/>
    <property type="match status" value="1"/>
</dbReference>
<dbReference type="PROSITE" id="PS50112">
    <property type="entry name" value="PAS"/>
    <property type="match status" value="1"/>
</dbReference>
<gene>
    <name evidence="4" type="ORF">FPL22_10805</name>
</gene>
<dbReference type="Pfam" id="PF07228">
    <property type="entry name" value="SpoIIE"/>
    <property type="match status" value="1"/>
</dbReference>
<evidence type="ECO:0000259" key="3">
    <source>
        <dbReference type="PROSITE" id="PS50113"/>
    </source>
</evidence>
<dbReference type="InterPro" id="IPR000014">
    <property type="entry name" value="PAS"/>
</dbReference>
<dbReference type="Pfam" id="PF08447">
    <property type="entry name" value="PAS_3"/>
    <property type="match status" value="2"/>
</dbReference>
<dbReference type="OrthoDB" id="311592at2"/>
<protein>
    <submittedName>
        <fullName evidence="4">PAS domain S-box protein</fullName>
    </submittedName>
</protein>
<organism evidence="4 5">
    <name type="scientific">Rariglobus hedericola</name>
    <dbReference type="NCBI Taxonomy" id="2597822"/>
    <lineage>
        <taxon>Bacteria</taxon>
        <taxon>Pseudomonadati</taxon>
        <taxon>Verrucomicrobiota</taxon>
        <taxon>Opitutia</taxon>
        <taxon>Opitutales</taxon>
        <taxon>Opitutaceae</taxon>
        <taxon>Rariglobus</taxon>
    </lineage>
</organism>
<feature type="domain" description="PAS" evidence="2">
    <location>
        <begin position="164"/>
        <end position="234"/>
    </location>
</feature>
<dbReference type="Proteomes" id="UP000315648">
    <property type="component" value="Unassembled WGS sequence"/>
</dbReference>
<evidence type="ECO:0000259" key="2">
    <source>
        <dbReference type="PROSITE" id="PS50112"/>
    </source>
</evidence>
<dbReference type="InterPro" id="IPR035965">
    <property type="entry name" value="PAS-like_dom_sf"/>
</dbReference>
<dbReference type="InterPro" id="IPR013655">
    <property type="entry name" value="PAS_fold_3"/>
</dbReference>
<accession>A0A556QJ13</accession>
<dbReference type="InterPro" id="IPR000700">
    <property type="entry name" value="PAS-assoc_C"/>
</dbReference>
<keyword evidence="5" id="KW-1185">Reference proteome</keyword>
<sequence>MSSHETPSTPVDDPTSPGEVTLPNWLSHGPDAASQLKLFFEHAPIGLSWREVDENGRPGKNIVNKRFCELIGLTPEQASNIDNVHKITHPDDWARQKALTAEIYAGKRNGFVLEKRYERPDGREVMCELTVVVLRNAEGRVTHHFAMLEDVSARHAAEQDLRRSESRWRTYLKIASEILFAITPEGTYKFVSDAWTPKLGHEVAEIIGHDYTEFIHPEELSLFRDFIAETLELGVSPRGIEYRVRHKDGHWVWHATTGSAYTDRDGRRAFFGVGRDVSIRRKAQEELKLALARREELEQIVNRSPSIVVLWLAEENWPVEYVSQSIRQFGYQPEDFTSRRLSFRGITHPDDRERVGAEVEAHAATNHHEYSQEYRIVCADGSVRWVDDHTVVRFDPEGNVTHHEGLITDITPRKDAEDRERALRERDLRLAGEVQHQLRPHVFPDIGEVEIEALSQASLHIGGDYYDVLPVDGRRWGFVIADVAGKGPAAALMMAACRATLRLCAAGEPSAATVVRRVNRALHGDMPPGMFISLFYGILDLDTNRLTYVRAGHEPALLLKAGGELELLSAGGLALGFDEGPVFDSLLEEAVLDLGPGDLLALYTDGITEAANASGDEFGRDRLVTTLVGQEETPLPRVVEKLNRYLRQFSALASRNDDRTLLLVRPR</sequence>
<feature type="domain" description="PAC" evidence="3">
    <location>
        <begin position="111"/>
        <end position="163"/>
    </location>
</feature>
<dbReference type="SMART" id="SM00331">
    <property type="entry name" value="PP2C_SIG"/>
    <property type="match status" value="1"/>
</dbReference>
<dbReference type="InterPro" id="IPR036457">
    <property type="entry name" value="PPM-type-like_dom_sf"/>
</dbReference>
<name>A0A556QJ13_9BACT</name>
<dbReference type="EMBL" id="VMBG01000002">
    <property type="protein sequence ID" value="TSJ76612.1"/>
    <property type="molecule type" value="Genomic_DNA"/>
</dbReference>
<evidence type="ECO:0000313" key="5">
    <source>
        <dbReference type="Proteomes" id="UP000315648"/>
    </source>
</evidence>
<dbReference type="SMART" id="SM00086">
    <property type="entry name" value="PAC"/>
    <property type="match status" value="3"/>
</dbReference>
<feature type="domain" description="PAC" evidence="3">
    <location>
        <begin position="238"/>
        <end position="289"/>
    </location>
</feature>
<dbReference type="PROSITE" id="PS50113">
    <property type="entry name" value="PAC"/>
    <property type="match status" value="3"/>
</dbReference>
<proteinExistence type="predicted"/>
<dbReference type="Gene3D" id="3.60.40.10">
    <property type="entry name" value="PPM-type phosphatase domain"/>
    <property type="match status" value="1"/>
</dbReference>
<dbReference type="InterPro" id="IPR013767">
    <property type="entry name" value="PAS_fold"/>
</dbReference>
<dbReference type="GO" id="GO:0006355">
    <property type="term" value="P:regulation of DNA-templated transcription"/>
    <property type="evidence" value="ECO:0007669"/>
    <property type="project" value="InterPro"/>
</dbReference>
<dbReference type="PANTHER" id="PTHR43156:SF2">
    <property type="entry name" value="STAGE II SPORULATION PROTEIN E"/>
    <property type="match status" value="1"/>
</dbReference>
<dbReference type="AlphaFoldDB" id="A0A556QJ13"/>
<dbReference type="SUPFAM" id="SSF55785">
    <property type="entry name" value="PYP-like sensor domain (PAS domain)"/>
    <property type="match status" value="3"/>
</dbReference>
<dbReference type="InterPro" id="IPR001932">
    <property type="entry name" value="PPM-type_phosphatase-like_dom"/>
</dbReference>
<dbReference type="InterPro" id="IPR052016">
    <property type="entry name" value="Bact_Sigma-Reg"/>
</dbReference>
<dbReference type="SUPFAM" id="SSF81606">
    <property type="entry name" value="PP2C-like"/>
    <property type="match status" value="1"/>
</dbReference>
<feature type="domain" description="PAC" evidence="3">
    <location>
        <begin position="370"/>
        <end position="422"/>
    </location>
</feature>
<comment type="caution">
    <text evidence="4">The sequence shown here is derived from an EMBL/GenBank/DDBJ whole genome shotgun (WGS) entry which is preliminary data.</text>
</comment>
<dbReference type="Pfam" id="PF00989">
    <property type="entry name" value="PAS"/>
    <property type="match status" value="1"/>
</dbReference>
<dbReference type="Gene3D" id="3.30.450.20">
    <property type="entry name" value="PAS domain"/>
    <property type="match status" value="3"/>
</dbReference>